<dbReference type="Gene3D" id="2.60.40.10">
    <property type="entry name" value="Immunoglobulins"/>
    <property type="match status" value="1"/>
</dbReference>
<dbReference type="Proteomes" id="UP001623660">
    <property type="component" value="Unassembled WGS sequence"/>
</dbReference>
<dbReference type="InterPro" id="IPR027849">
    <property type="entry name" value="DUF4434"/>
</dbReference>
<dbReference type="InterPro" id="IPR017853">
    <property type="entry name" value="GH"/>
</dbReference>
<sequence length="606" mass="70256">MLNKKFVLIILISVTLIFTLIYFNSPLRASKNYPIVTGSFIQLDMTQNWTSDKWERELQYLKENKMEYIVITGVSQTEGNITKTCYKSKNKDYEKLYGDIDPVELCLKNAQKLNIKVFIDTNFNIQWWQISGDNSSWLNSQMERANLIADELYKNYHSKYPNAFYGWYFPYEVDNAKFNKLNQFDNLANALNIHLNYLSTNHERLPILLSPFMNSSVGTAKEYSSNWQYLFSKTNFRPGDIFCPQDSIGSGRLKLDEVNSWYTALRKAVNRKPGMLFWANVETFDYVNNSTVPLDRFLKQLELEQPCVDNMICFSYSHYYSPNNISSGFNEAYSYYVKRGKLPDKKLNAPKNLTVAVVEKNKFKITWSAPKKTNNICGYQIYRNNILISSIIVQRKYGGNPKEFSKTIIDMPLLKENIKYYTYEVKSLGFSGNLSQSSNTVTINVEPIKKLPNLVSKNCTYTLFPMPHQNYNDPNFTKITDGKYSSINSVKDKNFVGWYNDALDITIDLGKVIPVQQFMVSYLRDPIPWTELPERASVSISEDGINFTPVGLFRIPSVPFSDRYGSKYPIYLTLDKPINGRYARLTSVTKLNHYTFIDEFEVRNAK</sequence>
<dbReference type="Pfam" id="PF14488">
    <property type="entry name" value="DUF4434"/>
    <property type="match status" value="1"/>
</dbReference>
<gene>
    <name evidence="2" type="ORF">ACJDU8_05930</name>
</gene>
<dbReference type="CDD" id="cd00063">
    <property type="entry name" value="FN3"/>
    <property type="match status" value="1"/>
</dbReference>
<name>A0ABW8SGK3_9CLOT</name>
<dbReference type="InterPro" id="IPR008979">
    <property type="entry name" value="Galactose-bd-like_sf"/>
</dbReference>
<dbReference type="SUPFAM" id="SSF49265">
    <property type="entry name" value="Fibronectin type III"/>
    <property type="match status" value="1"/>
</dbReference>
<evidence type="ECO:0000313" key="3">
    <source>
        <dbReference type="Proteomes" id="UP001623660"/>
    </source>
</evidence>
<dbReference type="SUPFAM" id="SSF49785">
    <property type="entry name" value="Galactose-binding domain-like"/>
    <property type="match status" value="1"/>
</dbReference>
<dbReference type="SUPFAM" id="SSF51445">
    <property type="entry name" value="(Trans)glycosidases"/>
    <property type="match status" value="1"/>
</dbReference>
<comment type="caution">
    <text evidence="2">The sequence shown here is derived from an EMBL/GenBank/DDBJ whole genome shotgun (WGS) entry which is preliminary data.</text>
</comment>
<feature type="domain" description="DUF4434" evidence="1">
    <location>
        <begin position="36"/>
        <end position="325"/>
    </location>
</feature>
<dbReference type="Gene3D" id="3.20.20.80">
    <property type="entry name" value="Glycosidases"/>
    <property type="match status" value="1"/>
</dbReference>
<protein>
    <submittedName>
        <fullName evidence="2">DUF4434 domain-containing protein</fullName>
    </submittedName>
</protein>
<accession>A0ABW8SGK3</accession>
<dbReference type="InterPro" id="IPR013783">
    <property type="entry name" value="Ig-like_fold"/>
</dbReference>
<dbReference type="Gene3D" id="2.60.120.260">
    <property type="entry name" value="Galactose-binding domain-like"/>
    <property type="match status" value="1"/>
</dbReference>
<dbReference type="EMBL" id="JBJHZX010000006">
    <property type="protein sequence ID" value="MFL0195110.1"/>
    <property type="molecule type" value="Genomic_DNA"/>
</dbReference>
<dbReference type="InterPro" id="IPR036116">
    <property type="entry name" value="FN3_sf"/>
</dbReference>
<dbReference type="InterPro" id="IPR003961">
    <property type="entry name" value="FN3_dom"/>
</dbReference>
<evidence type="ECO:0000313" key="2">
    <source>
        <dbReference type="EMBL" id="MFL0195110.1"/>
    </source>
</evidence>
<keyword evidence="3" id="KW-1185">Reference proteome</keyword>
<reference evidence="2 3" key="1">
    <citation type="submission" date="2024-11" db="EMBL/GenBank/DDBJ databases">
        <authorList>
            <person name="Heng Y.C."/>
            <person name="Lim A.C.H."/>
            <person name="Lee J.K.Y."/>
            <person name="Kittelmann S."/>
        </authorList>
    </citation>
    <scope>NUCLEOTIDE SEQUENCE [LARGE SCALE GENOMIC DNA]</scope>
    <source>
        <strain evidence="2 3">WILCCON 0269</strain>
    </source>
</reference>
<organism evidence="2 3">
    <name type="scientific">Candidatus Clostridium eludens</name>
    <dbReference type="NCBI Taxonomy" id="3381663"/>
    <lineage>
        <taxon>Bacteria</taxon>
        <taxon>Bacillati</taxon>
        <taxon>Bacillota</taxon>
        <taxon>Clostridia</taxon>
        <taxon>Eubacteriales</taxon>
        <taxon>Clostridiaceae</taxon>
        <taxon>Clostridium</taxon>
    </lineage>
</organism>
<proteinExistence type="predicted"/>
<evidence type="ECO:0000259" key="1">
    <source>
        <dbReference type="Pfam" id="PF14488"/>
    </source>
</evidence>
<dbReference type="RefSeq" id="WP_406791228.1">
    <property type="nucleotide sequence ID" value="NZ_JBJHZX010000006.1"/>
</dbReference>